<organism evidence="2 3">
    <name type="scientific">Pseudomonas syringae pv. aptata</name>
    <dbReference type="NCBI Taxonomy" id="83167"/>
    <lineage>
        <taxon>Bacteria</taxon>
        <taxon>Pseudomonadati</taxon>
        <taxon>Pseudomonadota</taxon>
        <taxon>Gammaproteobacteria</taxon>
        <taxon>Pseudomonadales</taxon>
        <taxon>Pseudomonadaceae</taxon>
        <taxon>Pseudomonas</taxon>
        <taxon>Pseudomonas syringae</taxon>
    </lineage>
</organism>
<accession>A0A3M3WVF4</accession>
<gene>
    <name evidence="2" type="ORF">ALQ37_04313</name>
</gene>
<keyword evidence="1" id="KW-1133">Transmembrane helix</keyword>
<dbReference type="Proteomes" id="UP000274541">
    <property type="component" value="Unassembled WGS sequence"/>
</dbReference>
<proteinExistence type="predicted"/>
<sequence length="183" mass="20277">MSLMDSTLMALSGDEADDHEFRSRSYPVQEDMAQQRRVWRFERIGWAGLIVLIVLTLAGLFSKGPLSQVEPQTADGKLQVSYERFSRNGSQDDMIVTSKGASSEMRYLVVGSGLLEGVSIEKLNPQPAPLHSEGRDLVIPMQADKDGLATLYLTVRSNGVGLYRGQMHMLGGETLPMPRFIYP</sequence>
<protein>
    <submittedName>
        <fullName evidence="2">Uncharacterized protein</fullName>
    </submittedName>
</protein>
<dbReference type="EMBL" id="RBPX01000273">
    <property type="protein sequence ID" value="RMO61731.1"/>
    <property type="molecule type" value="Genomic_DNA"/>
</dbReference>
<evidence type="ECO:0000313" key="2">
    <source>
        <dbReference type="EMBL" id="RMO61731.1"/>
    </source>
</evidence>
<comment type="caution">
    <text evidence="2">The sequence shown here is derived from an EMBL/GenBank/DDBJ whole genome shotgun (WGS) entry which is preliminary data.</text>
</comment>
<evidence type="ECO:0000313" key="3">
    <source>
        <dbReference type="Proteomes" id="UP000274541"/>
    </source>
</evidence>
<keyword evidence="1" id="KW-0472">Membrane</keyword>
<reference evidence="2 3" key="1">
    <citation type="submission" date="2018-08" db="EMBL/GenBank/DDBJ databases">
        <title>Recombination of ecologically and evolutionarily significant loci maintains genetic cohesion in the Pseudomonas syringae species complex.</title>
        <authorList>
            <person name="Dillon M."/>
            <person name="Thakur S."/>
            <person name="Almeida R.N.D."/>
            <person name="Weir B.S."/>
            <person name="Guttman D.S."/>
        </authorList>
    </citation>
    <scope>NUCLEOTIDE SEQUENCE [LARGE SCALE GENOMIC DNA]</scope>
    <source>
        <strain evidence="2 3">ICMP 4388</strain>
    </source>
</reference>
<dbReference type="AlphaFoldDB" id="A0A3M3WVF4"/>
<keyword evidence="1" id="KW-0812">Transmembrane</keyword>
<evidence type="ECO:0000256" key="1">
    <source>
        <dbReference type="SAM" id="Phobius"/>
    </source>
</evidence>
<feature type="transmembrane region" description="Helical" evidence="1">
    <location>
        <begin position="44"/>
        <end position="62"/>
    </location>
</feature>
<name>A0A3M3WVF4_PSEAP</name>